<proteinExistence type="predicted"/>
<feature type="domain" description="JmjC" evidence="2">
    <location>
        <begin position="208"/>
        <end position="374"/>
    </location>
</feature>
<dbReference type="Gramene" id="XM_028369796.1">
    <property type="protein sequence ID" value="XP_028225597.1"/>
    <property type="gene ID" value="LOC114406933"/>
</dbReference>
<protein>
    <submittedName>
        <fullName evidence="3">Lysine-specific demethylase JMJ703 isoform A</fullName>
    </submittedName>
    <submittedName>
        <fullName evidence="4">Lysine-specific demethylase JMJ703 isoform E</fullName>
    </submittedName>
    <submittedName>
        <fullName evidence="5">Lysine-specific demethylase JMJ703 isoform F</fullName>
    </submittedName>
    <submittedName>
        <fullName evidence="6">Lysine-specific demethylase JMJ703 isoform G</fullName>
    </submittedName>
</protein>
<evidence type="ECO:0000259" key="2">
    <source>
        <dbReference type="PROSITE" id="PS51184"/>
    </source>
</evidence>
<feature type="domain" description="JmjN" evidence="1">
    <location>
        <begin position="1"/>
        <end position="35"/>
    </location>
</feature>
<evidence type="ECO:0000313" key="7">
    <source>
        <dbReference type="Proteomes" id="UP000289340"/>
    </source>
</evidence>
<dbReference type="Gramene" id="XM_028369799.1">
    <property type="protein sequence ID" value="XP_028225600.1"/>
    <property type="gene ID" value="LOC114406933"/>
</dbReference>
<dbReference type="InterPro" id="IPR003349">
    <property type="entry name" value="JmjN"/>
</dbReference>
<dbReference type="PANTHER" id="PTHR10694">
    <property type="entry name" value="LYSINE-SPECIFIC DEMETHYLASE"/>
    <property type="match status" value="1"/>
</dbReference>
<dbReference type="EMBL" id="QZWG01000003">
    <property type="protein sequence ID" value="RZC20982.1"/>
    <property type="molecule type" value="Genomic_DNA"/>
</dbReference>
<dbReference type="Gramene" id="XM_028369797.1">
    <property type="protein sequence ID" value="XP_028225598.1"/>
    <property type="gene ID" value="LOC114406933"/>
</dbReference>
<evidence type="ECO:0000313" key="5">
    <source>
        <dbReference type="EMBL" id="RZC20983.1"/>
    </source>
</evidence>
<dbReference type="InterPro" id="IPR003347">
    <property type="entry name" value="JmjC_dom"/>
</dbReference>
<name>A0A445LCH5_GLYSO</name>
<dbReference type="GO" id="GO:0032259">
    <property type="term" value="P:methylation"/>
    <property type="evidence" value="ECO:0007669"/>
    <property type="project" value="UniProtKB-KW"/>
</dbReference>
<dbReference type="GO" id="GO:0000785">
    <property type="term" value="C:chromatin"/>
    <property type="evidence" value="ECO:0007669"/>
    <property type="project" value="TreeGrafter"/>
</dbReference>
<dbReference type="Proteomes" id="UP000289340">
    <property type="component" value="Chromosome 3"/>
</dbReference>
<dbReference type="AlphaFoldDB" id="A0A445LCH5"/>
<dbReference type="Gene3D" id="2.60.120.650">
    <property type="entry name" value="Cupin"/>
    <property type="match status" value="1"/>
</dbReference>
<dbReference type="SUPFAM" id="SSF51197">
    <property type="entry name" value="Clavaminate synthase-like"/>
    <property type="match status" value="1"/>
</dbReference>
<dbReference type="GO" id="GO:0034647">
    <property type="term" value="F:histone H3K4me/H3K4me2/H3K4me3 demethylase activity"/>
    <property type="evidence" value="ECO:0007669"/>
    <property type="project" value="TreeGrafter"/>
</dbReference>
<dbReference type="GO" id="GO:0005634">
    <property type="term" value="C:nucleus"/>
    <property type="evidence" value="ECO:0007669"/>
    <property type="project" value="TreeGrafter"/>
</dbReference>
<dbReference type="Pfam" id="PF02373">
    <property type="entry name" value="JmjC"/>
    <property type="match status" value="1"/>
</dbReference>
<dbReference type="PANTHER" id="PTHR10694:SF54">
    <property type="entry name" value="INACTIVE LYSINE-SPECIFIC DEMETHYLASE JMJ19-RELATED"/>
    <property type="match status" value="1"/>
</dbReference>
<keyword evidence="5" id="KW-0808">Transferase</keyword>
<evidence type="ECO:0000313" key="3">
    <source>
        <dbReference type="EMBL" id="RZC20978.1"/>
    </source>
</evidence>
<dbReference type="SMART" id="SM00558">
    <property type="entry name" value="JmjC"/>
    <property type="match status" value="1"/>
</dbReference>
<keyword evidence="5" id="KW-0489">Methyltransferase</keyword>
<dbReference type="Gramene" id="XM_028369798.1">
    <property type="protein sequence ID" value="XP_028225599.1"/>
    <property type="gene ID" value="LOC114406933"/>
</dbReference>
<dbReference type="GO" id="GO:0008168">
    <property type="term" value="F:methyltransferase activity"/>
    <property type="evidence" value="ECO:0007669"/>
    <property type="project" value="UniProtKB-KW"/>
</dbReference>
<reference evidence="5 7" key="1">
    <citation type="submission" date="2018-09" db="EMBL/GenBank/DDBJ databases">
        <title>A high-quality reference genome of wild soybean provides a powerful tool to mine soybean genomes.</title>
        <authorList>
            <person name="Xie M."/>
            <person name="Chung C.Y.L."/>
            <person name="Li M.-W."/>
            <person name="Wong F.-L."/>
            <person name="Chan T.-F."/>
            <person name="Lam H.-M."/>
        </authorList>
    </citation>
    <scope>NUCLEOTIDE SEQUENCE [LARGE SCALE GENOMIC DNA]</scope>
    <source>
        <strain evidence="7">cv. W05</strain>
        <tissue evidence="5">Hypocotyl of etiolated seedlings</tissue>
    </source>
</reference>
<sequence>MKEFKYPLKYIASICSRSEPYGIFHIVPPTCWKPPCSLEKKNILEKSEFVAQIQRIDGHQVQHAQETMASAHGNTKTKRKRDVKVALDSQLGNRNTSIPNNQNVEKCDCKSEPGPKFSLKAFKKYDDIFKSQYFSYKDNKKIVGSNIKLAIRQLWEPSGENIEGEYGRIVQNPTEEIKVLCSNTLEAGVFSSGFPTVSDSVEAYTYPENLKSGWNLNNILSLSGSLLCFESSEASRNFPPNIHVRIRFSPLNRKVEEHHLYSLSYVHLGEPKVWYDIPGRFAANFETIWKKYLPDLHAGQPDMHDNMVMQLSCSILKAEGIPVYRCVQYLCEFVLVFPGAYHSGFDCGFNCSEASRIQSESLKRKFLYTSLVSQRMDENFDATCKRECSICIRDLHVCCRLFMFKQLLFLHLEQQNSLLPLRNL</sequence>
<dbReference type="EMBL" id="QZWG01000003">
    <property type="protein sequence ID" value="RZC20983.1"/>
    <property type="molecule type" value="Genomic_DNA"/>
</dbReference>
<dbReference type="EMBL" id="QZWG01000003">
    <property type="protein sequence ID" value="RZC20984.1"/>
    <property type="molecule type" value="Genomic_DNA"/>
</dbReference>
<evidence type="ECO:0000259" key="1">
    <source>
        <dbReference type="PROSITE" id="PS51183"/>
    </source>
</evidence>
<comment type="caution">
    <text evidence="5">The sequence shown here is derived from an EMBL/GenBank/DDBJ whole genome shotgun (WGS) entry which is preliminary data.</text>
</comment>
<dbReference type="EMBL" id="QZWG01000003">
    <property type="protein sequence ID" value="RZC20978.1"/>
    <property type="molecule type" value="Genomic_DNA"/>
</dbReference>
<evidence type="ECO:0000313" key="6">
    <source>
        <dbReference type="EMBL" id="RZC20984.1"/>
    </source>
</evidence>
<dbReference type="SMART" id="SM00545">
    <property type="entry name" value="JmjN"/>
    <property type="match status" value="1"/>
</dbReference>
<organism evidence="5 7">
    <name type="scientific">Glycine soja</name>
    <name type="common">Wild soybean</name>
    <dbReference type="NCBI Taxonomy" id="3848"/>
    <lineage>
        <taxon>Eukaryota</taxon>
        <taxon>Viridiplantae</taxon>
        <taxon>Streptophyta</taxon>
        <taxon>Embryophyta</taxon>
        <taxon>Tracheophyta</taxon>
        <taxon>Spermatophyta</taxon>
        <taxon>Magnoliopsida</taxon>
        <taxon>eudicotyledons</taxon>
        <taxon>Gunneridae</taxon>
        <taxon>Pentapetalae</taxon>
        <taxon>rosids</taxon>
        <taxon>fabids</taxon>
        <taxon>Fabales</taxon>
        <taxon>Fabaceae</taxon>
        <taxon>Papilionoideae</taxon>
        <taxon>50 kb inversion clade</taxon>
        <taxon>NPAAA clade</taxon>
        <taxon>indigoferoid/millettioid clade</taxon>
        <taxon>Phaseoleae</taxon>
        <taxon>Glycine</taxon>
        <taxon>Glycine subgen. Soja</taxon>
    </lineage>
</organism>
<dbReference type="Gramene" id="XM_028369802.1">
    <property type="protein sequence ID" value="XP_028225603.1"/>
    <property type="gene ID" value="LOC114406933"/>
</dbReference>
<dbReference type="Gramene" id="XM_028369801.1">
    <property type="protein sequence ID" value="XP_028225602.1"/>
    <property type="gene ID" value="LOC114406933"/>
</dbReference>
<dbReference type="PROSITE" id="PS51184">
    <property type="entry name" value="JMJC"/>
    <property type="match status" value="1"/>
</dbReference>
<evidence type="ECO:0000313" key="4">
    <source>
        <dbReference type="EMBL" id="RZC20982.1"/>
    </source>
</evidence>
<accession>A0A445LCH5</accession>
<gene>
    <name evidence="5" type="ORF">D0Y65_007352</name>
</gene>
<dbReference type="PROSITE" id="PS51183">
    <property type="entry name" value="JMJN"/>
    <property type="match status" value="1"/>
</dbReference>
<dbReference type="Pfam" id="PF02375">
    <property type="entry name" value="JmjN"/>
    <property type="match status" value="1"/>
</dbReference>
<dbReference type="GO" id="GO:0010468">
    <property type="term" value="P:regulation of gene expression"/>
    <property type="evidence" value="ECO:0007669"/>
    <property type="project" value="UniProtKB-ARBA"/>
</dbReference>
<dbReference type="Gramene" id="XM_028369800.1">
    <property type="protein sequence ID" value="XP_028225601.1"/>
    <property type="gene ID" value="LOC114406933"/>
</dbReference>
<keyword evidence="7" id="KW-1185">Reference proteome</keyword>